<gene>
    <name evidence="2" type="ORF">SRO942_LOCUS50269</name>
</gene>
<feature type="compositionally biased region" description="Basic and acidic residues" evidence="1">
    <location>
        <begin position="108"/>
        <end position="118"/>
    </location>
</feature>
<feature type="compositionally biased region" description="Polar residues" evidence="1">
    <location>
        <begin position="119"/>
        <end position="134"/>
    </location>
</feature>
<evidence type="ECO:0000313" key="2">
    <source>
        <dbReference type="EMBL" id="CAF4645960.1"/>
    </source>
</evidence>
<feature type="compositionally biased region" description="Low complexity" evidence="1">
    <location>
        <begin position="28"/>
        <end position="37"/>
    </location>
</feature>
<comment type="caution">
    <text evidence="2">The sequence shown here is derived from an EMBL/GenBank/DDBJ whole genome shotgun (WGS) entry which is preliminary data.</text>
</comment>
<dbReference type="Proteomes" id="UP000681722">
    <property type="component" value="Unassembled WGS sequence"/>
</dbReference>
<feature type="compositionally biased region" description="Polar residues" evidence="1">
    <location>
        <begin position="42"/>
        <end position="72"/>
    </location>
</feature>
<feature type="compositionally biased region" description="Polar residues" evidence="1">
    <location>
        <begin position="81"/>
        <end position="93"/>
    </location>
</feature>
<evidence type="ECO:0000256" key="1">
    <source>
        <dbReference type="SAM" id="MobiDB-lite"/>
    </source>
</evidence>
<accession>A0A8S2ZMA8</accession>
<feature type="non-terminal residue" evidence="2">
    <location>
        <position position="1"/>
    </location>
</feature>
<organism evidence="2 3">
    <name type="scientific">Didymodactylos carnosus</name>
    <dbReference type="NCBI Taxonomy" id="1234261"/>
    <lineage>
        <taxon>Eukaryota</taxon>
        <taxon>Metazoa</taxon>
        <taxon>Spiralia</taxon>
        <taxon>Gnathifera</taxon>
        <taxon>Rotifera</taxon>
        <taxon>Eurotatoria</taxon>
        <taxon>Bdelloidea</taxon>
        <taxon>Philodinida</taxon>
        <taxon>Philodinidae</taxon>
        <taxon>Didymodactylos</taxon>
    </lineage>
</organism>
<dbReference type="AlphaFoldDB" id="A0A8S2ZMA8"/>
<reference evidence="2" key="1">
    <citation type="submission" date="2021-02" db="EMBL/GenBank/DDBJ databases">
        <authorList>
            <person name="Nowell W R."/>
        </authorList>
    </citation>
    <scope>NUCLEOTIDE SEQUENCE</scope>
</reference>
<protein>
    <submittedName>
        <fullName evidence="2">Uncharacterized protein</fullName>
    </submittedName>
</protein>
<dbReference type="EMBL" id="CAJOBC010141031">
    <property type="protein sequence ID" value="CAF4645960.1"/>
    <property type="molecule type" value="Genomic_DNA"/>
</dbReference>
<proteinExistence type="predicted"/>
<feature type="non-terminal residue" evidence="2">
    <location>
        <position position="134"/>
    </location>
</feature>
<feature type="region of interest" description="Disordered" evidence="1">
    <location>
        <begin position="28"/>
        <end position="134"/>
    </location>
</feature>
<sequence>SNTSIPSPTKTVSEYTHEYNKNSLLLELDSNNLAESNEPQDRTPSPNDLPSSPSKLVDSPKNSSPTVETANNTTLLDLTTPPSNDIVSASPQPVSDDEKYDPLSQLNEKNENEHDEHANITSFTSPIFDLQQNE</sequence>
<name>A0A8S2ZMA8_9BILA</name>
<evidence type="ECO:0000313" key="3">
    <source>
        <dbReference type="Proteomes" id="UP000681722"/>
    </source>
</evidence>